<feature type="compositionally biased region" description="Acidic residues" evidence="1">
    <location>
        <begin position="694"/>
        <end position="703"/>
    </location>
</feature>
<feature type="compositionally biased region" description="Basic and acidic residues" evidence="1">
    <location>
        <begin position="646"/>
        <end position="660"/>
    </location>
</feature>
<feature type="region of interest" description="Disordered" evidence="1">
    <location>
        <begin position="392"/>
        <end position="420"/>
    </location>
</feature>
<proteinExistence type="predicted"/>
<organism evidence="2 3">
    <name type="scientific">Amylocarpus encephaloides</name>
    <dbReference type="NCBI Taxonomy" id="45428"/>
    <lineage>
        <taxon>Eukaryota</taxon>
        <taxon>Fungi</taxon>
        <taxon>Dikarya</taxon>
        <taxon>Ascomycota</taxon>
        <taxon>Pezizomycotina</taxon>
        <taxon>Leotiomycetes</taxon>
        <taxon>Helotiales</taxon>
        <taxon>Helotiales incertae sedis</taxon>
        <taxon>Amylocarpus</taxon>
    </lineage>
</organism>
<accession>A0A9P8C5D1</accession>
<dbReference type="OrthoDB" id="5413003at2759"/>
<feature type="compositionally biased region" description="Polar residues" evidence="1">
    <location>
        <begin position="45"/>
        <end position="58"/>
    </location>
</feature>
<dbReference type="GO" id="GO:0031011">
    <property type="term" value="C:Ino80 complex"/>
    <property type="evidence" value="ECO:0007669"/>
    <property type="project" value="InterPro"/>
</dbReference>
<keyword evidence="3" id="KW-1185">Reference proteome</keyword>
<feature type="region of interest" description="Disordered" evidence="1">
    <location>
        <begin position="1"/>
        <end position="105"/>
    </location>
</feature>
<evidence type="ECO:0000256" key="1">
    <source>
        <dbReference type="SAM" id="MobiDB-lite"/>
    </source>
</evidence>
<dbReference type="Proteomes" id="UP000824998">
    <property type="component" value="Unassembled WGS sequence"/>
</dbReference>
<feature type="compositionally biased region" description="Acidic residues" evidence="1">
    <location>
        <begin position="715"/>
        <end position="736"/>
    </location>
</feature>
<feature type="compositionally biased region" description="Polar residues" evidence="1">
    <location>
        <begin position="1"/>
        <end position="29"/>
    </location>
</feature>
<evidence type="ECO:0000313" key="3">
    <source>
        <dbReference type="Proteomes" id="UP000824998"/>
    </source>
</evidence>
<name>A0A9P8C5D1_9HELO</name>
<dbReference type="EMBL" id="MU251462">
    <property type="protein sequence ID" value="KAG9234464.1"/>
    <property type="molecule type" value="Genomic_DNA"/>
</dbReference>
<dbReference type="PANTHER" id="PTHR37287">
    <property type="entry name" value="INO EIGHTY SUBUNIT 1"/>
    <property type="match status" value="1"/>
</dbReference>
<sequence>MAASIRSLSPGSTISDSNYRNATQDSSPTRLDPRSSLHHVLGNPDSRQNTPSLSTRNAETVEDERDAPRNAMQTPSAPPATGGRRKKEKDPAAVGGSLPNSSIYSGNKVRHLKKDDGEPLWRKDIQYDFLKRIFEDETLCFTNSYDPTFAKQTFANLYIDAMARSSKTSKILRDKLLTEHEPAKNMAMVCLLVNLGRMNTTLNFFPEMRAQLRTYHAIPSLQAHQDPNSYKQLQDAPRLKSILKGASEDRPEPNSLDKIKYEPIPRTNPVNLIFVLAQFAPKATELHFPTDHDFYDLIMRTGLSSESRAKAFLWLMWFYLESDFTEEGAEENPFGAGVDYDTDVRNQGVPRFAVLSKDQEAEENVDTPEEIEYGQVKMRERKRIIEADQAAFQAEQGPPKRGPKPKLHLPPDDGPSPAASLIGRIRPKFVEEMGVSPVSAVGRGRAKYDSDMDSTRSTPPPRALGGRMGAGMISTGRGRGGLKHQFVEGSSPAPHGGDVGPMVRRSRPLTAHQMAVERNRNQRVDYILCRGLRKKHHRARKIRRQEGAFFRALRRTKSMPNPCDDSEGDEAQRKEHSMPFRNAGFGGLVQLETEDDDFGEEMATYAAAFRRTARRLDRWDLQKDLNLGVMGTTRVSLSRMDPIGDDAGRDNDETEDEHRPGSSHHQYNGRPRLGEEGLDDMDKEILGIASERGAEDDDVELDDMDKTLLGIGGGDETEVDDGMEDDDESMDDQDMY</sequence>
<reference evidence="2" key="1">
    <citation type="journal article" date="2021" name="IMA Fungus">
        <title>Genomic characterization of three marine fungi, including Emericellopsis atlantica sp. nov. with signatures of a generalist lifestyle and marine biomass degradation.</title>
        <authorList>
            <person name="Hagestad O.C."/>
            <person name="Hou L."/>
            <person name="Andersen J.H."/>
            <person name="Hansen E.H."/>
            <person name="Altermark B."/>
            <person name="Li C."/>
            <person name="Kuhnert E."/>
            <person name="Cox R.J."/>
            <person name="Crous P.W."/>
            <person name="Spatafora J.W."/>
            <person name="Lail K."/>
            <person name="Amirebrahimi M."/>
            <person name="Lipzen A."/>
            <person name="Pangilinan J."/>
            <person name="Andreopoulos W."/>
            <person name="Hayes R.D."/>
            <person name="Ng V."/>
            <person name="Grigoriev I.V."/>
            <person name="Jackson S.A."/>
            <person name="Sutton T.D.S."/>
            <person name="Dobson A.D.W."/>
            <person name="Rama T."/>
        </authorList>
    </citation>
    <scope>NUCLEOTIDE SEQUENCE</scope>
    <source>
        <strain evidence="2">TRa018bII</strain>
    </source>
</reference>
<dbReference type="PANTHER" id="PTHR37287:SF1">
    <property type="entry name" value="INO EIGHTY SUBUNIT 1"/>
    <property type="match status" value="1"/>
</dbReference>
<feature type="region of interest" description="Disordered" evidence="1">
    <location>
        <begin position="444"/>
        <end position="468"/>
    </location>
</feature>
<dbReference type="InterPro" id="IPR038014">
    <property type="entry name" value="Ies1"/>
</dbReference>
<dbReference type="AlphaFoldDB" id="A0A9P8C5D1"/>
<protein>
    <submittedName>
        <fullName evidence="2">Ino eighty subunit 1</fullName>
    </submittedName>
</protein>
<feature type="region of interest" description="Disordered" evidence="1">
    <location>
        <begin position="638"/>
        <end position="736"/>
    </location>
</feature>
<gene>
    <name evidence="2" type="ORF">BJ875DRAFT_400999</name>
</gene>
<comment type="caution">
    <text evidence="2">The sequence shown here is derived from an EMBL/GenBank/DDBJ whole genome shotgun (WGS) entry which is preliminary data.</text>
</comment>
<evidence type="ECO:0000313" key="2">
    <source>
        <dbReference type="EMBL" id="KAG9234464.1"/>
    </source>
</evidence>